<protein>
    <submittedName>
        <fullName evidence="2">Uncharacterized protein</fullName>
    </submittedName>
</protein>
<dbReference type="Proteomes" id="UP000749559">
    <property type="component" value="Unassembled WGS sequence"/>
</dbReference>
<evidence type="ECO:0000256" key="1">
    <source>
        <dbReference type="SAM" id="MobiDB-lite"/>
    </source>
</evidence>
<evidence type="ECO:0000313" key="2">
    <source>
        <dbReference type="EMBL" id="CAH1778739.1"/>
    </source>
</evidence>
<dbReference type="CDD" id="cd00821">
    <property type="entry name" value="PH"/>
    <property type="match status" value="1"/>
</dbReference>
<name>A0A8J1YA64_OWEFU</name>
<dbReference type="PROSITE" id="PS50003">
    <property type="entry name" value="PH_DOMAIN"/>
    <property type="match status" value="1"/>
</dbReference>
<dbReference type="SUPFAM" id="SSF50729">
    <property type="entry name" value="PH domain-like"/>
    <property type="match status" value="1"/>
</dbReference>
<gene>
    <name evidence="2" type="ORF">OFUS_LOCUS5612</name>
</gene>
<dbReference type="AlphaFoldDB" id="A0A8J1YA64"/>
<feature type="region of interest" description="Disordered" evidence="1">
    <location>
        <begin position="653"/>
        <end position="673"/>
    </location>
</feature>
<reference evidence="2" key="1">
    <citation type="submission" date="2022-03" db="EMBL/GenBank/DDBJ databases">
        <authorList>
            <person name="Martin C."/>
        </authorList>
    </citation>
    <scope>NUCLEOTIDE SEQUENCE</scope>
</reference>
<accession>A0A8J1YA64</accession>
<comment type="caution">
    <text evidence="2">The sequence shown here is derived from an EMBL/GenBank/DDBJ whole genome shotgun (WGS) entry which is preliminary data.</text>
</comment>
<feature type="region of interest" description="Disordered" evidence="1">
    <location>
        <begin position="309"/>
        <end position="345"/>
    </location>
</feature>
<dbReference type="OrthoDB" id="6077994at2759"/>
<dbReference type="Gene3D" id="2.30.29.30">
    <property type="entry name" value="Pleckstrin-homology domain (PH domain)/Phosphotyrosine-binding domain (PTB)"/>
    <property type="match status" value="2"/>
</dbReference>
<proteinExistence type="predicted"/>
<keyword evidence="3" id="KW-1185">Reference proteome</keyword>
<organism evidence="2 3">
    <name type="scientific">Owenia fusiformis</name>
    <name type="common">Polychaete worm</name>
    <dbReference type="NCBI Taxonomy" id="6347"/>
    <lineage>
        <taxon>Eukaryota</taxon>
        <taxon>Metazoa</taxon>
        <taxon>Spiralia</taxon>
        <taxon>Lophotrochozoa</taxon>
        <taxon>Annelida</taxon>
        <taxon>Polychaeta</taxon>
        <taxon>Sedentaria</taxon>
        <taxon>Canalipalpata</taxon>
        <taxon>Sabellida</taxon>
        <taxon>Oweniida</taxon>
        <taxon>Oweniidae</taxon>
        <taxon>Owenia</taxon>
    </lineage>
</organism>
<dbReference type="SMART" id="SM00233">
    <property type="entry name" value="PH"/>
    <property type="match status" value="1"/>
</dbReference>
<dbReference type="EMBL" id="CAIIXF020000003">
    <property type="protein sequence ID" value="CAH1778739.1"/>
    <property type="molecule type" value="Genomic_DNA"/>
</dbReference>
<evidence type="ECO:0000313" key="3">
    <source>
        <dbReference type="Proteomes" id="UP000749559"/>
    </source>
</evidence>
<dbReference type="InterPro" id="IPR001849">
    <property type="entry name" value="PH_domain"/>
</dbReference>
<feature type="compositionally biased region" description="Low complexity" evidence="1">
    <location>
        <begin position="309"/>
        <end position="331"/>
    </location>
</feature>
<sequence length="1159" mass="128238">MWGHKGYVEIKQPAKLRGKALGRVWKRKWIIIHRMNDISTKKSVAKLEIFNTAEDEPKPKYEKTVLYLENVSVIRKTKSRTHPYAFEVCDAVGCLLYLAGESETDSQTWISKLRQIFWPSKDSSTLKLGTDTCFPVALVDNAHSERLGFNGNFILGIFPTSLKLFKPDDGSLIFQLQMGALRRFMIEDKCLPVDQMSILKIQEGPDEKCEYQFYTTEAPKILKTIYDNIQQCMNSLDTKPTIEHANINRGAINQMSPTSHSVIKPDNKRNAEPAIALSSSDDTTALQGENYNVNQDLMKSVRCESSLSNASSASYDSRRSSVGSLNSSMSSKCQSHESPLPNIPVSVDETRQTSFEFKRDSKSLPRQLPKLPLDGQMEYNELTFGSLKHSFRKRRGLSDVSHMDYGHVKSGQQSKFRNSNSDINLKAMDQSMTMCYPDSVLLSPLPKSPALPCKDRGFSVSSGTSQVSQASTCSSGHDSGFITTPDVKWTNLFDDSFTASDDTGDHHFFPDSKPVVVDTLEEVGTIKPIDSDEELYEELDQYTTESYCEHNRKTETLPNPRKTDTIVGRRRASSCEDLATAKEVIYEDLDGFRKDVTKLLGVEGLKSSDGGTRSTILKSSIVNKRSKGDYEEVTMRSHRKDVTKLLGMSELTVAPTPPALPKRPNSLNVPKTPTGLKAIFGGSASPRMKEKTQSAATTPKSAPIIQKLNTWPIHSQGHNADHDETEDIIIEAQEENKLVQGSDTNASFVDNALYDRRRSSSLSPSFSPLSLKIKDVTVDVKLDETKDDNDISIPDESVNLLQLDDNDDITPFDPISIMDPMPSRQVVDLLTGDSVPQITDTLVPLLPIKAIDQFLVPDIITTPNVLPNHDPVNVIDIASASIEEFGNDTKLKNEKVHQIQATSGHPQFSCPLLPLSQPPIQKPDSTNACQMEPGKIESGISFGHSVPRMDKTSNITISTGASSAISLSGLSISESNTNISVVDAQNDSNIQSENISSYTSHEVLPNQNAAFSHNTGSTSRSTIPLWNQFNTQTPSQTNEHDLGPDNWTTFDSKKDVKSEWVHFNNNTVGNISDSNAHNATASSAPLSVFDWSISAIQPTLMSHDDTTPHLTGAIDDVPTYENATIEAVESNYMSMDGNSDKLNQLDYESMDDFFKCSQF</sequence>
<dbReference type="InterPro" id="IPR011993">
    <property type="entry name" value="PH-like_dom_sf"/>
</dbReference>
<feature type="region of interest" description="Disordered" evidence="1">
    <location>
        <begin position="680"/>
        <end position="699"/>
    </location>
</feature>